<gene>
    <name evidence="3" type="ORF">K444DRAFT_522452</name>
</gene>
<organism evidence="3 4">
    <name type="scientific">Hyaloscypha bicolor E</name>
    <dbReference type="NCBI Taxonomy" id="1095630"/>
    <lineage>
        <taxon>Eukaryota</taxon>
        <taxon>Fungi</taxon>
        <taxon>Dikarya</taxon>
        <taxon>Ascomycota</taxon>
        <taxon>Pezizomycotina</taxon>
        <taxon>Leotiomycetes</taxon>
        <taxon>Helotiales</taxon>
        <taxon>Hyaloscyphaceae</taxon>
        <taxon>Hyaloscypha</taxon>
        <taxon>Hyaloscypha bicolor</taxon>
    </lineage>
</organism>
<protein>
    <recommendedName>
        <fullName evidence="2">DEAD/DEAH-box helicase domain-containing protein</fullName>
    </recommendedName>
</protein>
<dbReference type="GO" id="GO:0005524">
    <property type="term" value="F:ATP binding"/>
    <property type="evidence" value="ECO:0007669"/>
    <property type="project" value="InterPro"/>
</dbReference>
<dbReference type="OrthoDB" id="3558851at2759"/>
<keyword evidence="1" id="KW-1133">Transmembrane helix</keyword>
<dbReference type="InterPro" id="IPR011545">
    <property type="entry name" value="DEAD/DEAH_box_helicase_dom"/>
</dbReference>
<evidence type="ECO:0000259" key="2">
    <source>
        <dbReference type="Pfam" id="PF00270"/>
    </source>
</evidence>
<reference evidence="3 4" key="1">
    <citation type="submission" date="2016-04" db="EMBL/GenBank/DDBJ databases">
        <title>A degradative enzymes factory behind the ericoid mycorrhizal symbiosis.</title>
        <authorList>
            <consortium name="DOE Joint Genome Institute"/>
            <person name="Martino E."/>
            <person name="Morin E."/>
            <person name="Grelet G."/>
            <person name="Kuo A."/>
            <person name="Kohler A."/>
            <person name="Daghino S."/>
            <person name="Barry K."/>
            <person name="Choi C."/>
            <person name="Cichocki N."/>
            <person name="Clum A."/>
            <person name="Copeland A."/>
            <person name="Hainaut M."/>
            <person name="Haridas S."/>
            <person name="Labutti K."/>
            <person name="Lindquist E."/>
            <person name="Lipzen A."/>
            <person name="Khouja H.-R."/>
            <person name="Murat C."/>
            <person name="Ohm R."/>
            <person name="Olson A."/>
            <person name="Spatafora J."/>
            <person name="Veneault-Fourrey C."/>
            <person name="Henrissat B."/>
            <person name="Grigoriev I."/>
            <person name="Martin F."/>
            <person name="Perotto S."/>
        </authorList>
    </citation>
    <scope>NUCLEOTIDE SEQUENCE [LARGE SCALE GENOMIC DNA]</scope>
    <source>
        <strain evidence="3 4">E</strain>
    </source>
</reference>
<dbReference type="Proteomes" id="UP000235371">
    <property type="component" value="Unassembled WGS sequence"/>
</dbReference>
<dbReference type="InParanoid" id="A0A2J6TL33"/>
<dbReference type="RefSeq" id="XP_024740628.1">
    <property type="nucleotide sequence ID" value="XM_024874205.1"/>
</dbReference>
<feature type="transmembrane region" description="Helical" evidence="1">
    <location>
        <begin position="70"/>
        <end position="90"/>
    </location>
</feature>
<dbReference type="EMBL" id="KZ613780">
    <property type="protein sequence ID" value="PMD63724.1"/>
    <property type="molecule type" value="Genomic_DNA"/>
</dbReference>
<feature type="domain" description="DEAD/DEAH-box helicase" evidence="2">
    <location>
        <begin position="49"/>
        <end position="104"/>
    </location>
</feature>
<feature type="non-terminal residue" evidence="3">
    <location>
        <position position="1"/>
    </location>
</feature>
<keyword evidence="1" id="KW-0812">Transmembrane</keyword>
<dbReference type="AlphaFoldDB" id="A0A2J6TL33"/>
<evidence type="ECO:0000313" key="4">
    <source>
        <dbReference type="Proteomes" id="UP000235371"/>
    </source>
</evidence>
<proteinExistence type="predicted"/>
<dbReference type="InterPro" id="IPR027417">
    <property type="entry name" value="P-loop_NTPase"/>
</dbReference>
<sequence length="110" mass="11975">AANYGITIDILKRLIANSLEIFGQLILLKQPKILPLEKPDLGTGKDQLILKALRASLLVTILPTGRGKSLVFIVPAILSGSGVTIMVVPYTELKRQLVSRYTNAGLDCKY</sequence>
<dbReference type="GO" id="GO:0003676">
    <property type="term" value="F:nucleic acid binding"/>
    <property type="evidence" value="ECO:0007669"/>
    <property type="project" value="InterPro"/>
</dbReference>
<accession>A0A2J6TL33</accession>
<dbReference type="Pfam" id="PF00270">
    <property type="entry name" value="DEAD"/>
    <property type="match status" value="1"/>
</dbReference>
<name>A0A2J6TL33_9HELO</name>
<evidence type="ECO:0000256" key="1">
    <source>
        <dbReference type="SAM" id="Phobius"/>
    </source>
</evidence>
<dbReference type="GeneID" id="36582285"/>
<dbReference type="SUPFAM" id="SSF52540">
    <property type="entry name" value="P-loop containing nucleoside triphosphate hydrolases"/>
    <property type="match status" value="1"/>
</dbReference>
<dbReference type="Gene3D" id="3.40.50.300">
    <property type="entry name" value="P-loop containing nucleotide triphosphate hydrolases"/>
    <property type="match status" value="1"/>
</dbReference>
<evidence type="ECO:0000313" key="3">
    <source>
        <dbReference type="EMBL" id="PMD63724.1"/>
    </source>
</evidence>
<keyword evidence="1" id="KW-0472">Membrane</keyword>
<keyword evidence="4" id="KW-1185">Reference proteome</keyword>